<comment type="similarity">
    <text evidence="1">Belongs to the sigma-70 factor family. ECF subfamily.</text>
</comment>
<dbReference type="InterPro" id="IPR013325">
    <property type="entry name" value="RNA_pol_sigma_r2"/>
</dbReference>
<dbReference type="SUPFAM" id="SSF88659">
    <property type="entry name" value="Sigma3 and sigma4 domains of RNA polymerase sigma factors"/>
    <property type="match status" value="1"/>
</dbReference>
<evidence type="ECO:0000313" key="8">
    <source>
        <dbReference type="Proteomes" id="UP000261174"/>
    </source>
</evidence>
<dbReference type="InterPro" id="IPR013249">
    <property type="entry name" value="RNA_pol_sigma70_r4_t2"/>
</dbReference>
<dbReference type="PANTHER" id="PTHR43133">
    <property type="entry name" value="RNA POLYMERASE ECF-TYPE SIGMA FACTO"/>
    <property type="match status" value="1"/>
</dbReference>
<dbReference type="InterPro" id="IPR013324">
    <property type="entry name" value="RNA_pol_sigma_r3/r4-like"/>
</dbReference>
<accession>A0A3E1NYJ3</accession>
<feature type="domain" description="RNA polymerase sigma-70 region 2" evidence="5">
    <location>
        <begin position="26"/>
        <end position="82"/>
    </location>
</feature>
<dbReference type="EMBL" id="QTJV01000008">
    <property type="protein sequence ID" value="RFM32982.1"/>
    <property type="molecule type" value="Genomic_DNA"/>
</dbReference>
<dbReference type="InterPro" id="IPR007627">
    <property type="entry name" value="RNA_pol_sigma70_r2"/>
</dbReference>
<dbReference type="NCBIfam" id="TIGR02937">
    <property type="entry name" value="sigma70-ECF"/>
    <property type="match status" value="1"/>
</dbReference>
<keyword evidence="3" id="KW-0731">Sigma factor</keyword>
<evidence type="ECO:0000256" key="3">
    <source>
        <dbReference type="ARBA" id="ARBA00023082"/>
    </source>
</evidence>
<evidence type="ECO:0000259" key="5">
    <source>
        <dbReference type="Pfam" id="PF04542"/>
    </source>
</evidence>
<reference evidence="7 8" key="1">
    <citation type="submission" date="2018-08" db="EMBL/GenBank/DDBJ databases">
        <title>Chitinophaga sp. K20C18050901, a novel bacterium isolated from forest soil.</title>
        <authorList>
            <person name="Wang C."/>
        </authorList>
    </citation>
    <scope>NUCLEOTIDE SEQUENCE [LARGE SCALE GENOMIC DNA]</scope>
    <source>
        <strain evidence="7 8">K20C18050901</strain>
    </source>
</reference>
<dbReference type="PANTHER" id="PTHR43133:SF46">
    <property type="entry name" value="RNA POLYMERASE SIGMA-70 FACTOR ECF SUBFAMILY"/>
    <property type="match status" value="1"/>
</dbReference>
<evidence type="ECO:0000313" key="7">
    <source>
        <dbReference type="EMBL" id="RFM32982.1"/>
    </source>
</evidence>
<comment type="caution">
    <text evidence="7">The sequence shown here is derived from an EMBL/GenBank/DDBJ whole genome shotgun (WGS) entry which is preliminary data.</text>
</comment>
<dbReference type="Proteomes" id="UP000261174">
    <property type="component" value="Unassembled WGS sequence"/>
</dbReference>
<dbReference type="Gene3D" id="1.10.1740.10">
    <property type="match status" value="1"/>
</dbReference>
<evidence type="ECO:0000256" key="2">
    <source>
        <dbReference type="ARBA" id="ARBA00023015"/>
    </source>
</evidence>
<keyword evidence="8" id="KW-1185">Reference proteome</keyword>
<feature type="domain" description="RNA polymerase sigma factor 70 region 4 type 2" evidence="6">
    <location>
        <begin position="127"/>
        <end position="168"/>
    </location>
</feature>
<evidence type="ECO:0000256" key="4">
    <source>
        <dbReference type="ARBA" id="ARBA00023163"/>
    </source>
</evidence>
<dbReference type="GO" id="GO:0006352">
    <property type="term" value="P:DNA-templated transcription initiation"/>
    <property type="evidence" value="ECO:0007669"/>
    <property type="project" value="InterPro"/>
</dbReference>
<keyword evidence="4" id="KW-0804">Transcription</keyword>
<sequence>MMRSNSENTAAIFDRIFKETWSGTVAYLIKISNNKELAEDLAQEAYLKAWQKLHLLPGEETEIARYILVIARNCFLDHLKAALRERKQHDAYTLSFPDAGHFSPAMSVIEAKEQQQIVNHTINNHEETVRRYYLLNREYGLTYKEIALREGVSEKTVERYIGRVLRSLRSRLATILFMW</sequence>
<dbReference type="GO" id="GO:0003677">
    <property type="term" value="F:DNA binding"/>
    <property type="evidence" value="ECO:0007669"/>
    <property type="project" value="InterPro"/>
</dbReference>
<name>A0A3E1NYJ3_9BACT</name>
<proteinExistence type="inferred from homology"/>
<gene>
    <name evidence="7" type="ORF">DXN04_21345</name>
</gene>
<dbReference type="InterPro" id="IPR014284">
    <property type="entry name" value="RNA_pol_sigma-70_dom"/>
</dbReference>
<dbReference type="GO" id="GO:0016987">
    <property type="term" value="F:sigma factor activity"/>
    <property type="evidence" value="ECO:0007669"/>
    <property type="project" value="UniProtKB-KW"/>
</dbReference>
<evidence type="ECO:0000259" key="6">
    <source>
        <dbReference type="Pfam" id="PF08281"/>
    </source>
</evidence>
<evidence type="ECO:0000256" key="1">
    <source>
        <dbReference type="ARBA" id="ARBA00010641"/>
    </source>
</evidence>
<dbReference type="SUPFAM" id="SSF88946">
    <property type="entry name" value="Sigma2 domain of RNA polymerase sigma factors"/>
    <property type="match status" value="1"/>
</dbReference>
<dbReference type="Pfam" id="PF04542">
    <property type="entry name" value="Sigma70_r2"/>
    <property type="match status" value="1"/>
</dbReference>
<dbReference type="InterPro" id="IPR036388">
    <property type="entry name" value="WH-like_DNA-bd_sf"/>
</dbReference>
<evidence type="ECO:0008006" key="9">
    <source>
        <dbReference type="Google" id="ProtNLM"/>
    </source>
</evidence>
<keyword evidence="2" id="KW-0805">Transcription regulation</keyword>
<dbReference type="Pfam" id="PF08281">
    <property type="entry name" value="Sigma70_r4_2"/>
    <property type="match status" value="1"/>
</dbReference>
<protein>
    <recommendedName>
        <fullName evidence="9">RNA polymerase sigma factor</fullName>
    </recommendedName>
</protein>
<dbReference type="Gene3D" id="1.10.10.10">
    <property type="entry name" value="Winged helix-like DNA-binding domain superfamily/Winged helix DNA-binding domain"/>
    <property type="match status" value="1"/>
</dbReference>
<organism evidence="7 8">
    <name type="scientific">Chitinophaga silvisoli</name>
    <dbReference type="NCBI Taxonomy" id="2291814"/>
    <lineage>
        <taxon>Bacteria</taxon>
        <taxon>Pseudomonadati</taxon>
        <taxon>Bacteroidota</taxon>
        <taxon>Chitinophagia</taxon>
        <taxon>Chitinophagales</taxon>
        <taxon>Chitinophagaceae</taxon>
        <taxon>Chitinophaga</taxon>
    </lineage>
</organism>
<dbReference type="InterPro" id="IPR039425">
    <property type="entry name" value="RNA_pol_sigma-70-like"/>
</dbReference>
<dbReference type="AlphaFoldDB" id="A0A3E1NYJ3"/>